<comment type="caution">
    <text evidence="4">The sequence shown here is derived from an EMBL/GenBank/DDBJ whole genome shotgun (WGS) entry which is preliminary data.</text>
</comment>
<dbReference type="InterPro" id="IPR045078">
    <property type="entry name" value="TST/MPST-like"/>
</dbReference>
<dbReference type="PANTHER" id="PTHR11364:SF27">
    <property type="entry name" value="SULFURTRANSFERASE"/>
    <property type="match status" value="1"/>
</dbReference>
<dbReference type="InterPro" id="IPR036873">
    <property type="entry name" value="Rhodanese-like_dom_sf"/>
</dbReference>
<feature type="domain" description="Rhodanese" evidence="3">
    <location>
        <begin position="181"/>
        <end position="298"/>
    </location>
</feature>
<proteinExistence type="predicted"/>
<evidence type="ECO:0000256" key="2">
    <source>
        <dbReference type="ARBA" id="ARBA00022737"/>
    </source>
</evidence>
<dbReference type="Gene3D" id="3.40.250.10">
    <property type="entry name" value="Rhodanese-like domain"/>
    <property type="match status" value="2"/>
</dbReference>
<dbReference type="SUPFAM" id="SSF52821">
    <property type="entry name" value="Rhodanese/Cell cycle control phosphatase"/>
    <property type="match status" value="2"/>
</dbReference>
<evidence type="ECO:0000256" key="1">
    <source>
        <dbReference type="ARBA" id="ARBA00022679"/>
    </source>
</evidence>
<dbReference type="EMBL" id="BSPD01000054">
    <property type="protein sequence ID" value="GLS26486.1"/>
    <property type="molecule type" value="Genomic_DNA"/>
</dbReference>
<dbReference type="PROSITE" id="PS50206">
    <property type="entry name" value="RHODANESE_3"/>
    <property type="match status" value="2"/>
</dbReference>
<dbReference type="AlphaFoldDB" id="A0AA37T9M8"/>
<dbReference type="CDD" id="cd01448">
    <property type="entry name" value="TST_Repeat_1"/>
    <property type="match status" value="1"/>
</dbReference>
<dbReference type="PROSITE" id="PS00380">
    <property type="entry name" value="RHODANESE_1"/>
    <property type="match status" value="1"/>
</dbReference>
<dbReference type="SMART" id="SM00450">
    <property type="entry name" value="RHOD"/>
    <property type="match status" value="2"/>
</dbReference>
<keyword evidence="5" id="KW-1185">Reference proteome</keyword>
<dbReference type="PANTHER" id="PTHR11364">
    <property type="entry name" value="THIOSULFATE SULFERTANSFERASE"/>
    <property type="match status" value="1"/>
</dbReference>
<dbReference type="Pfam" id="PF00581">
    <property type="entry name" value="Rhodanese"/>
    <property type="match status" value="2"/>
</dbReference>
<dbReference type="Proteomes" id="UP001156870">
    <property type="component" value="Unassembled WGS sequence"/>
</dbReference>
<dbReference type="GO" id="GO:0004792">
    <property type="term" value="F:thiosulfate-cyanide sulfurtransferase activity"/>
    <property type="evidence" value="ECO:0007669"/>
    <property type="project" value="InterPro"/>
</dbReference>
<reference evidence="4 5" key="1">
    <citation type="journal article" date="2014" name="Int. J. Syst. Evol. Microbiol.">
        <title>Complete genome sequence of Corynebacterium casei LMG S-19264T (=DSM 44701T), isolated from a smear-ripened cheese.</title>
        <authorList>
            <consortium name="US DOE Joint Genome Institute (JGI-PGF)"/>
            <person name="Walter F."/>
            <person name="Albersmeier A."/>
            <person name="Kalinowski J."/>
            <person name="Ruckert C."/>
        </authorList>
    </citation>
    <scope>NUCLEOTIDE SEQUENCE [LARGE SCALE GENOMIC DNA]</scope>
    <source>
        <strain evidence="4 5">NBRC 110095</strain>
    </source>
</reference>
<keyword evidence="1" id="KW-0808">Transferase</keyword>
<protein>
    <submittedName>
        <fullName evidence="4">Thiosulfate sulfurtransferase</fullName>
    </submittedName>
</protein>
<accession>A0AA37T9M8</accession>
<evidence type="ECO:0000313" key="4">
    <source>
        <dbReference type="EMBL" id="GLS26486.1"/>
    </source>
</evidence>
<name>A0AA37T9M8_9GAMM</name>
<dbReference type="InterPro" id="IPR001307">
    <property type="entry name" value="Thiosulphate_STrfase_CS"/>
</dbReference>
<gene>
    <name evidence="4" type="ORF">GCM10007877_22020</name>
</gene>
<evidence type="ECO:0000259" key="3">
    <source>
        <dbReference type="PROSITE" id="PS50206"/>
    </source>
</evidence>
<organism evidence="4 5">
    <name type="scientific">Marinibactrum halimedae</name>
    <dbReference type="NCBI Taxonomy" id="1444977"/>
    <lineage>
        <taxon>Bacteria</taxon>
        <taxon>Pseudomonadati</taxon>
        <taxon>Pseudomonadota</taxon>
        <taxon>Gammaproteobacteria</taxon>
        <taxon>Cellvibrionales</taxon>
        <taxon>Cellvibrionaceae</taxon>
        <taxon>Marinibactrum</taxon>
    </lineage>
</organism>
<feature type="domain" description="Rhodanese" evidence="3">
    <location>
        <begin position="20"/>
        <end position="146"/>
    </location>
</feature>
<keyword evidence="2" id="KW-0677">Repeat</keyword>
<evidence type="ECO:0000313" key="5">
    <source>
        <dbReference type="Proteomes" id="UP001156870"/>
    </source>
</evidence>
<dbReference type="CDD" id="cd01449">
    <property type="entry name" value="TST_Repeat_2"/>
    <property type="match status" value="1"/>
</dbReference>
<dbReference type="InterPro" id="IPR001763">
    <property type="entry name" value="Rhodanese-like_dom"/>
</dbReference>
<sequence>MYSTMTYSTLITVAQLKPLVGKDTVILDCRFDLSNPKGDKTDQLSGRQQYQKGHLPGAYYFDLNEDLSGLVTQASGRHPLPDFDILAQKLSCCGVFPSTQIVLYDNSRGAFAARAWWLLRHMGFESVAVLDGGFNAWVKANQAIDRRQPSPRQGHSSLPIQYQNPVTHLSELKKSLFGSGGAENTCLVDARESKRYLGIVEPIDAVAGHIPTALNAPWQEATSEEGFFYSRDIQKARWEKCFSQNNDSNAESKVIHYCGSGVTACVNILSMVIAGYPFPTLYPGSWSEWSCFEELPIEGESH</sequence>